<accession>X1RJN6</accession>
<dbReference type="AlphaFoldDB" id="X1RJN6"/>
<protein>
    <submittedName>
        <fullName evidence="1">Uncharacterized protein</fullName>
    </submittedName>
</protein>
<gene>
    <name evidence="1" type="ORF">S12H4_24726</name>
</gene>
<feature type="non-terminal residue" evidence="1">
    <location>
        <position position="135"/>
    </location>
</feature>
<organism evidence="1">
    <name type="scientific">marine sediment metagenome</name>
    <dbReference type="NCBI Taxonomy" id="412755"/>
    <lineage>
        <taxon>unclassified sequences</taxon>
        <taxon>metagenomes</taxon>
        <taxon>ecological metagenomes</taxon>
    </lineage>
</organism>
<proteinExistence type="predicted"/>
<dbReference type="EMBL" id="BARW01013527">
    <property type="protein sequence ID" value="GAI80848.1"/>
    <property type="molecule type" value="Genomic_DNA"/>
</dbReference>
<evidence type="ECO:0000313" key="1">
    <source>
        <dbReference type="EMBL" id="GAI80848.1"/>
    </source>
</evidence>
<name>X1RJN6_9ZZZZ</name>
<sequence>MAELASLLELPTVGPDGRPMGYRMDSKALGRELREEETLSGAGIPSEDRLMITTDITAGAISVNSNPRLRRLRKDYELIQEVTSRSDLIKVNAKSIQRGLPPERYIITYLCKGIIGVDRKGNPKVGNRHQVEIYL</sequence>
<comment type="caution">
    <text evidence="1">The sequence shown here is derived from an EMBL/GenBank/DDBJ whole genome shotgun (WGS) entry which is preliminary data.</text>
</comment>
<reference evidence="1" key="1">
    <citation type="journal article" date="2014" name="Front. Microbiol.">
        <title>High frequency of phylogenetically diverse reductive dehalogenase-homologous genes in deep subseafloor sedimentary metagenomes.</title>
        <authorList>
            <person name="Kawai M."/>
            <person name="Futagami T."/>
            <person name="Toyoda A."/>
            <person name="Takaki Y."/>
            <person name="Nishi S."/>
            <person name="Hori S."/>
            <person name="Arai W."/>
            <person name="Tsubouchi T."/>
            <person name="Morono Y."/>
            <person name="Uchiyama I."/>
            <person name="Ito T."/>
            <person name="Fujiyama A."/>
            <person name="Inagaki F."/>
            <person name="Takami H."/>
        </authorList>
    </citation>
    <scope>NUCLEOTIDE SEQUENCE</scope>
    <source>
        <strain evidence="1">Expedition CK06-06</strain>
    </source>
</reference>